<dbReference type="OrthoDB" id="10005093at2"/>
<dbReference type="EMBL" id="LUKY01000029">
    <property type="protein sequence ID" value="OIZ95769.1"/>
    <property type="molecule type" value="Genomic_DNA"/>
</dbReference>
<name>A0A1J8NK29_9COXI</name>
<reference evidence="1 2" key="1">
    <citation type="submission" date="2016-03" db="EMBL/GenBank/DDBJ databases">
        <title>Comparative genomics of Rickettsiella.</title>
        <authorList>
            <person name="Chandler C."/>
            <person name="Wang Y."/>
        </authorList>
    </citation>
    <scope>NUCLEOTIDE SEQUENCE [LARGE SCALE GENOMIC DNA]</scope>
    <source>
        <strain evidence="1 2">RCFS May 2013</strain>
    </source>
</reference>
<comment type="caution">
    <text evidence="1">The sequence shown here is derived from an EMBL/GenBank/DDBJ whole genome shotgun (WGS) entry which is preliminary data.</text>
</comment>
<gene>
    <name evidence="1" type="ORF">A1D18_01155</name>
</gene>
<proteinExistence type="predicted"/>
<organism evidence="1 2">
    <name type="scientific">Candidatus Rickettsiella isopodorum</name>
    <dbReference type="NCBI Taxonomy" id="1225476"/>
    <lineage>
        <taxon>Bacteria</taxon>
        <taxon>Pseudomonadati</taxon>
        <taxon>Pseudomonadota</taxon>
        <taxon>Gammaproteobacteria</taxon>
        <taxon>Legionellales</taxon>
        <taxon>Coxiellaceae</taxon>
        <taxon>Rickettsiella</taxon>
    </lineage>
</organism>
<protein>
    <submittedName>
        <fullName evidence="1">Uncharacterized protein</fullName>
    </submittedName>
</protein>
<keyword evidence="2" id="KW-1185">Reference proteome</keyword>
<dbReference type="AlphaFoldDB" id="A0A1J8NK29"/>
<accession>A0A1J8NK29</accession>
<evidence type="ECO:0000313" key="2">
    <source>
        <dbReference type="Proteomes" id="UP000183924"/>
    </source>
</evidence>
<dbReference type="Proteomes" id="UP000183924">
    <property type="component" value="Unassembled WGS sequence"/>
</dbReference>
<evidence type="ECO:0000313" key="1">
    <source>
        <dbReference type="EMBL" id="OIZ95769.1"/>
    </source>
</evidence>
<sequence length="1234" mass="144670">MEEVHAITNTEDENRSVLHNLALPISYSLSKELHDNSAELLLLEKKIILGNNLLAKVNDQALILKLKKERRKFQEKKTELTTLIEKLKFIIGSIKDFTLFFIFIGRFYTLTIEKLNFEQRAKKISLKLIYDLKKEEQNLYNEYVEGDCFTKVLEVLSFESYQCYFQEYTKNFFGNIPNYSDRYVNVLLIIKAMFSMCACFRVDQFDLTNVKIFLSNHIPHAVVLPNHNYELVALRCFFFYEIVKEYLKLKLVKNNLSNLKKSISLELNISNYKSQNKKVLIMGLYNLQESLSKIEEKYSNFLKKKPEDNESDINESLAFFKIIVDDIQLLNTKTKNLIEDKYAKLNKMCSLLVIITHENYLPKFLEVFNIKIGNDFLLNEIKGSENIETNKEALNHLFHAICRDEFYIPLSKRVNLFIKQMTETYCKADISVLESIELEDLIEFSFYYIFTLAYMNFNDRLKGTNTKLLYAQMVAFNRFINIKFESLEVLEKRKNEKISKFLEKNFKNKENYFHHKENILEEIKLNLEMIQNIKSILSDAKSLETALIPKLESDLIPMPEANTLINFLKKLEKKQKTCEAEYQKIEKHLFFDKSKTKKIIKKSNEVYSEKDKRVEENKMIEFFSEPLIYLSRNLMEILKNINIKENLQDINQFCQKLSSAMGQLSSSINKLILSMGNWNYIYKTHHLTDLSLPELLKLMDEIIIKEPLTKSRGHKKKLFQLKELLNTSCLSTELLIDQVNPIIKKYHNLNTEAKKFLSMLPVSFIDDHKNFKLLSKSMIKKVKRNIKEYKQLKEQSNCLVKLIRLIKCEMDDRAIRLYAIIVEADDYQRTYKFFEKLSSKTFNHSKQILSVVKQRSSEDTDKKVALPQPSQLMNATKEITIESLGEAQVESNYTANGNRELELNEDLLNNQEPLNVEKKLIEEEIFIEASLNNRSNNSGLPDMTLLQDYEAWNFEFEKWKNDKNAQLYKLFHIIENCSKTVLMSSANAFLKYLSLHQNDLIEKNDELNKRKNQISSFFNDPAKNKLFISYLTQYLNWFDEIFQRIIVCRTLILQNEQNPEIQESPRLPSSFANNRAEFNNLLTFYLGATDKYNKFRDNLINEEKELNNLNRNFIKQILSLGSLDEMEEDNVLSGFSKQLDRVNQLKLAIEQEFETKQKIKEKLSLIASPEIVKFYLSRIDPCDADSLKTVGSDLFPPQFPAIASCGPSTFYYLPPSALGPIDGAQSYSQIFYTM</sequence>